<organism evidence="2 3">
    <name type="scientific">Desulfocucumis palustris</name>
    <dbReference type="NCBI Taxonomy" id="1898651"/>
    <lineage>
        <taxon>Bacteria</taxon>
        <taxon>Bacillati</taxon>
        <taxon>Bacillota</taxon>
        <taxon>Clostridia</taxon>
        <taxon>Eubacteriales</taxon>
        <taxon>Desulfocucumaceae</taxon>
        <taxon>Desulfocucumis</taxon>
    </lineage>
</organism>
<gene>
    <name evidence="2" type="ORF">DCCM_0278</name>
</gene>
<evidence type="ECO:0000256" key="1">
    <source>
        <dbReference type="SAM" id="MobiDB-lite"/>
    </source>
</evidence>
<name>A0A2L2X7C2_9FIRM</name>
<protein>
    <submittedName>
        <fullName evidence="2">Uncharacterized protein</fullName>
    </submittedName>
</protein>
<comment type="caution">
    <text evidence="2">The sequence shown here is derived from an EMBL/GenBank/DDBJ whole genome shotgun (WGS) entry which is preliminary data.</text>
</comment>
<reference evidence="3" key="1">
    <citation type="submission" date="2018-02" db="EMBL/GenBank/DDBJ databases">
        <title>Genome sequence of Desulfocucumis palustris strain NAW-5.</title>
        <authorList>
            <person name="Watanabe M."/>
            <person name="Kojima H."/>
            <person name="Fukui M."/>
        </authorList>
    </citation>
    <scope>NUCLEOTIDE SEQUENCE [LARGE SCALE GENOMIC DNA]</scope>
    <source>
        <strain evidence="3">NAW-5</strain>
    </source>
</reference>
<evidence type="ECO:0000313" key="2">
    <source>
        <dbReference type="EMBL" id="GBF32087.1"/>
    </source>
</evidence>
<feature type="compositionally biased region" description="Polar residues" evidence="1">
    <location>
        <begin position="1"/>
        <end position="14"/>
    </location>
</feature>
<dbReference type="AlphaFoldDB" id="A0A2L2X7C2"/>
<keyword evidence="3" id="KW-1185">Reference proteome</keyword>
<proteinExistence type="predicted"/>
<dbReference type="Proteomes" id="UP000239549">
    <property type="component" value="Unassembled WGS sequence"/>
</dbReference>
<dbReference type="EMBL" id="BFAV01000018">
    <property type="protein sequence ID" value="GBF32087.1"/>
    <property type="molecule type" value="Genomic_DNA"/>
</dbReference>
<sequence>MPGISNKTRLSSARDTGLLKRKPLNKPWGNNGPGTAEAAEKV</sequence>
<feature type="region of interest" description="Disordered" evidence="1">
    <location>
        <begin position="1"/>
        <end position="42"/>
    </location>
</feature>
<evidence type="ECO:0000313" key="3">
    <source>
        <dbReference type="Proteomes" id="UP000239549"/>
    </source>
</evidence>
<accession>A0A2L2X7C2</accession>